<keyword evidence="8" id="KW-1185">Reference proteome</keyword>
<reference evidence="7 8" key="1">
    <citation type="submission" date="2021-02" db="EMBL/GenBank/DDBJ databases">
        <title>Plant Genome Project.</title>
        <authorList>
            <person name="Zhang R.-G."/>
        </authorList>
    </citation>
    <scope>NUCLEOTIDE SEQUENCE [LARGE SCALE GENOMIC DNA]</scope>
    <source>
        <tissue evidence="7">Leaves</tissue>
    </source>
</reference>
<dbReference type="PROSITE" id="PS50927">
    <property type="entry name" value="BULB_LECTIN"/>
    <property type="match status" value="1"/>
</dbReference>
<dbReference type="InterPro" id="IPR003609">
    <property type="entry name" value="Pan_app"/>
</dbReference>
<gene>
    <name evidence="7" type="ORF">JRO89_XS04G0147600</name>
</gene>
<feature type="domain" description="Bulb-type lectin" evidence="6">
    <location>
        <begin position="25"/>
        <end position="157"/>
    </location>
</feature>
<dbReference type="SMART" id="SM00108">
    <property type="entry name" value="B_lectin"/>
    <property type="match status" value="1"/>
</dbReference>
<organism evidence="7 8">
    <name type="scientific">Xanthoceras sorbifolium</name>
    <dbReference type="NCBI Taxonomy" id="99658"/>
    <lineage>
        <taxon>Eukaryota</taxon>
        <taxon>Viridiplantae</taxon>
        <taxon>Streptophyta</taxon>
        <taxon>Embryophyta</taxon>
        <taxon>Tracheophyta</taxon>
        <taxon>Spermatophyta</taxon>
        <taxon>Magnoliopsida</taxon>
        <taxon>eudicotyledons</taxon>
        <taxon>Gunneridae</taxon>
        <taxon>Pentapetalae</taxon>
        <taxon>rosids</taxon>
        <taxon>malvids</taxon>
        <taxon>Sapindales</taxon>
        <taxon>Sapindaceae</taxon>
        <taxon>Xanthoceroideae</taxon>
        <taxon>Xanthoceras</taxon>
    </lineage>
</organism>
<sequence length="438" mass="49494">MAGISLLFLIMPCIFGSLYLSHAETDTLKQGQQLHDWEQLISAEGVFRLGFFSLDSNSVVFGSFAPRYIGIWFDRIPIYPVWVANPKNPIPDSSGVLTVDSDDMLKIAYRGQPPMAISSNNQATKIFSNSNVTATLLDSGNLVLREVGVDGITGPVLWQSFDYPSNMLLPEMKLGMNLKTGHEWYLSSWLSDKVPSPGAFKLGLDPDGSEQLIIWRRGEVYWKSGVWRNGSFQLAPMLTTRVDEYEFRFDTNENESYFSYSVKNRSATVSRWELETLGQITQFTLERRNNSDTWIFETTGKCETDLHNQTAVCLSEKPSKCRNGSELFEPKKGYMNSPGYNDNNASLALSDCHAKCWQNCFCVAYKSSSYNGTGCVFWTRESEFIPDQAYEEFYLLTLQHSVVQELPMDRPTMSNGFKDSKDSNQIPKIDSTRIDGLA</sequence>
<dbReference type="InterPro" id="IPR000858">
    <property type="entry name" value="S_locus_glycoprot_dom"/>
</dbReference>
<evidence type="ECO:0000313" key="7">
    <source>
        <dbReference type="EMBL" id="KAH7571808.1"/>
    </source>
</evidence>
<keyword evidence="1 5" id="KW-0732">Signal</keyword>
<dbReference type="InterPro" id="IPR036426">
    <property type="entry name" value="Bulb-type_lectin_dom_sf"/>
</dbReference>
<evidence type="ECO:0000259" key="6">
    <source>
        <dbReference type="PROSITE" id="PS50927"/>
    </source>
</evidence>
<evidence type="ECO:0000256" key="2">
    <source>
        <dbReference type="ARBA" id="ARBA00023157"/>
    </source>
</evidence>
<dbReference type="Proteomes" id="UP000827721">
    <property type="component" value="Unassembled WGS sequence"/>
</dbReference>
<dbReference type="Pfam" id="PF01453">
    <property type="entry name" value="B_lectin"/>
    <property type="match status" value="1"/>
</dbReference>
<dbReference type="EMBL" id="JAFEMO010000004">
    <property type="protein sequence ID" value="KAH7571808.1"/>
    <property type="molecule type" value="Genomic_DNA"/>
</dbReference>
<feature type="signal peptide" evidence="5">
    <location>
        <begin position="1"/>
        <end position="23"/>
    </location>
</feature>
<dbReference type="Pfam" id="PF08276">
    <property type="entry name" value="PAN_2"/>
    <property type="match status" value="1"/>
</dbReference>
<dbReference type="Gene3D" id="2.90.10.10">
    <property type="entry name" value="Bulb-type lectin domain"/>
    <property type="match status" value="1"/>
</dbReference>
<dbReference type="Pfam" id="PF00954">
    <property type="entry name" value="S_locus_glycop"/>
    <property type="match status" value="1"/>
</dbReference>
<feature type="chain" id="PRO_5046261096" description="Bulb-type lectin domain-containing protein" evidence="5">
    <location>
        <begin position="24"/>
        <end position="438"/>
    </location>
</feature>
<accession>A0ABQ8I5I5</accession>
<dbReference type="PANTHER" id="PTHR32444:SF128">
    <property type="entry name" value="CURCULIN-LIKE (MANNOSE-BINDING) LECTIN FAMILY PROTEIN"/>
    <property type="match status" value="1"/>
</dbReference>
<proteinExistence type="predicted"/>
<dbReference type="CDD" id="cd00028">
    <property type="entry name" value="B_lectin"/>
    <property type="match status" value="1"/>
</dbReference>
<evidence type="ECO:0000256" key="3">
    <source>
        <dbReference type="ARBA" id="ARBA00023180"/>
    </source>
</evidence>
<evidence type="ECO:0000256" key="5">
    <source>
        <dbReference type="SAM" id="SignalP"/>
    </source>
</evidence>
<keyword evidence="2" id="KW-1015">Disulfide bond</keyword>
<dbReference type="PANTHER" id="PTHR32444">
    <property type="entry name" value="BULB-TYPE LECTIN DOMAIN-CONTAINING PROTEIN"/>
    <property type="match status" value="1"/>
</dbReference>
<evidence type="ECO:0000256" key="1">
    <source>
        <dbReference type="ARBA" id="ARBA00022729"/>
    </source>
</evidence>
<keyword evidence="3" id="KW-0325">Glycoprotein</keyword>
<dbReference type="InterPro" id="IPR001480">
    <property type="entry name" value="Bulb-type_lectin_dom"/>
</dbReference>
<dbReference type="SUPFAM" id="SSF51110">
    <property type="entry name" value="alpha-D-mannose-specific plant lectins"/>
    <property type="match status" value="1"/>
</dbReference>
<evidence type="ECO:0000313" key="8">
    <source>
        <dbReference type="Proteomes" id="UP000827721"/>
    </source>
</evidence>
<evidence type="ECO:0000256" key="4">
    <source>
        <dbReference type="SAM" id="MobiDB-lite"/>
    </source>
</evidence>
<name>A0ABQ8I5I5_9ROSI</name>
<feature type="region of interest" description="Disordered" evidence="4">
    <location>
        <begin position="411"/>
        <end position="438"/>
    </location>
</feature>
<comment type="caution">
    <text evidence="7">The sequence shown here is derived from an EMBL/GenBank/DDBJ whole genome shotgun (WGS) entry which is preliminary data.</text>
</comment>
<protein>
    <recommendedName>
        <fullName evidence="6">Bulb-type lectin domain-containing protein</fullName>
    </recommendedName>
</protein>